<dbReference type="PANTHER" id="PTHR21704:SF18">
    <property type="entry name" value="NIPPED-B-LIKE PROTEIN"/>
    <property type="match status" value="1"/>
</dbReference>
<feature type="domain" description="Sister chromatid cohesion C-terminal" evidence="3">
    <location>
        <begin position="1347"/>
        <end position="1526"/>
    </location>
</feature>
<evidence type="ECO:0000256" key="2">
    <source>
        <dbReference type="SAM" id="MobiDB-lite"/>
    </source>
</evidence>
<dbReference type="GO" id="GO:1990414">
    <property type="term" value="P:replication-born double-strand break repair via sister chromatid exchange"/>
    <property type="evidence" value="ECO:0007669"/>
    <property type="project" value="TreeGrafter"/>
</dbReference>
<comment type="subcellular location">
    <subcellularLocation>
        <location evidence="1">Nucleus</location>
    </subcellularLocation>
</comment>
<feature type="region of interest" description="Disordered" evidence="2">
    <location>
        <begin position="521"/>
        <end position="568"/>
    </location>
</feature>
<dbReference type="GO" id="GO:0003682">
    <property type="term" value="F:chromatin binding"/>
    <property type="evidence" value="ECO:0007669"/>
    <property type="project" value="TreeGrafter"/>
</dbReference>
<dbReference type="GeneID" id="34590861"/>
<dbReference type="InterPro" id="IPR024986">
    <property type="entry name" value="Nipped-B_C"/>
</dbReference>
<feature type="compositionally biased region" description="Basic residues" evidence="2">
    <location>
        <begin position="1705"/>
        <end position="1719"/>
    </location>
</feature>
<organism evidence="4 5">
    <name type="scientific">Fonsecaea nubica</name>
    <dbReference type="NCBI Taxonomy" id="856822"/>
    <lineage>
        <taxon>Eukaryota</taxon>
        <taxon>Fungi</taxon>
        <taxon>Dikarya</taxon>
        <taxon>Ascomycota</taxon>
        <taxon>Pezizomycotina</taxon>
        <taxon>Eurotiomycetes</taxon>
        <taxon>Chaetothyriomycetidae</taxon>
        <taxon>Chaetothyriales</taxon>
        <taxon>Herpotrichiellaceae</taxon>
        <taxon>Fonsecaea</taxon>
    </lineage>
</organism>
<dbReference type="GO" id="GO:0034087">
    <property type="term" value="P:establishment of mitotic sister chromatid cohesion"/>
    <property type="evidence" value="ECO:0007669"/>
    <property type="project" value="TreeGrafter"/>
</dbReference>
<dbReference type="Pfam" id="PF12830">
    <property type="entry name" value="Nipped-B_C"/>
    <property type="match status" value="1"/>
</dbReference>
<dbReference type="CDD" id="cd23958">
    <property type="entry name" value="SCC2"/>
    <property type="match status" value="1"/>
</dbReference>
<dbReference type="RefSeq" id="XP_022498300.1">
    <property type="nucleotide sequence ID" value="XM_022645735.1"/>
</dbReference>
<dbReference type="Gene3D" id="1.25.10.10">
    <property type="entry name" value="Leucine-rich Repeat Variant"/>
    <property type="match status" value="1"/>
</dbReference>
<comment type="caution">
    <text evidence="4">The sequence shown here is derived from an EMBL/GenBank/DDBJ whole genome shotgun (WGS) entry which is preliminary data.</text>
</comment>
<dbReference type="Pfam" id="PF20168">
    <property type="entry name" value="PDS5"/>
    <property type="match status" value="1"/>
</dbReference>
<keyword evidence="5" id="KW-1185">Reference proteome</keyword>
<dbReference type="GO" id="GO:0010468">
    <property type="term" value="P:regulation of gene expression"/>
    <property type="evidence" value="ECO:0007669"/>
    <property type="project" value="InterPro"/>
</dbReference>
<gene>
    <name evidence="4" type="ORF">AYO20_07450</name>
</gene>
<dbReference type="GO" id="GO:0061775">
    <property type="term" value="F:cohesin loader activity"/>
    <property type="evidence" value="ECO:0007669"/>
    <property type="project" value="InterPro"/>
</dbReference>
<keyword evidence="1" id="KW-0539">Nucleus</keyword>
<dbReference type="InterPro" id="IPR011989">
    <property type="entry name" value="ARM-like"/>
</dbReference>
<dbReference type="GO" id="GO:0071169">
    <property type="term" value="P:establishment of protein localization to chromatin"/>
    <property type="evidence" value="ECO:0007669"/>
    <property type="project" value="TreeGrafter"/>
</dbReference>
<reference evidence="4 5" key="1">
    <citation type="submission" date="2016-03" db="EMBL/GenBank/DDBJ databases">
        <title>The draft genome sequence of Fonsecaea nubica causative agent of cutaneous subcutaneous infection in human host.</title>
        <authorList>
            <person name="Costa F."/>
            <person name="Sybren D.H."/>
            <person name="Raittz R.T."/>
            <person name="Weiss V.A."/>
            <person name="Leao A.C."/>
            <person name="Gomes R."/>
            <person name="De Souza E.M."/>
            <person name="Pedrosa F.O."/>
            <person name="Steffens M.B."/>
            <person name="Bombassaro A."/>
            <person name="Tadra-Sfeir M.Z."/>
            <person name="Moreno L.F."/>
            <person name="Najafzadeh M.J."/>
            <person name="Felipe M.S."/>
            <person name="Teixeira M."/>
            <person name="Sun J."/>
            <person name="Xi L."/>
            <person name="Castro M.A."/>
            <person name="Vicente V.A."/>
        </authorList>
    </citation>
    <scope>NUCLEOTIDE SEQUENCE [LARGE SCALE GENOMIC DNA]</scope>
    <source>
        <strain evidence="4 5">CBS 269.64</strain>
    </source>
</reference>
<keyword evidence="1" id="KW-0677">Repeat</keyword>
<feature type="region of interest" description="Disordered" evidence="2">
    <location>
        <begin position="177"/>
        <end position="202"/>
    </location>
</feature>
<dbReference type="SUPFAM" id="SSF48371">
    <property type="entry name" value="ARM repeat"/>
    <property type="match status" value="1"/>
</dbReference>
<evidence type="ECO:0000259" key="3">
    <source>
        <dbReference type="Pfam" id="PF12830"/>
    </source>
</evidence>
<dbReference type="InterPro" id="IPR016024">
    <property type="entry name" value="ARM-type_fold"/>
</dbReference>
<feature type="region of interest" description="Disordered" evidence="2">
    <location>
        <begin position="1312"/>
        <end position="1334"/>
    </location>
</feature>
<evidence type="ECO:0000256" key="1">
    <source>
        <dbReference type="RuleBase" id="RU364107"/>
    </source>
</evidence>
<dbReference type="OrthoDB" id="418242at2759"/>
<dbReference type="Proteomes" id="UP000185904">
    <property type="component" value="Unassembled WGS sequence"/>
</dbReference>
<evidence type="ECO:0000313" key="4">
    <source>
        <dbReference type="EMBL" id="OAL33288.1"/>
    </source>
</evidence>
<accession>A0A178CTW7</accession>
<dbReference type="GO" id="GO:0090694">
    <property type="term" value="C:Scc2-Scc4 cohesin loading complex"/>
    <property type="evidence" value="ECO:0007669"/>
    <property type="project" value="TreeGrafter"/>
</dbReference>
<dbReference type="InterPro" id="IPR033031">
    <property type="entry name" value="Scc2/Nipped-B"/>
</dbReference>
<proteinExistence type="inferred from homology"/>
<sequence length="1734" mass="191594">MDMTGDHIEVAVPRRRQNHSNDRQLSVDQAFQYTPMTMPILQPNECVPLPQLACSNDARLTSPSERQAVYRSELDTPATRERLAVLLDRSRLSEIKFPRSPVQNDNSIRAELNSIPKMVLKMSKIDYTYKSSTTGTPPAARKKTLQMPITKPASITVDIPKPPPSFRKEDYVNIQDTPKRQNLNEPPPPTKPVLATTSKKQKDDQLLASFESQLGEIFEIRDQIDLNNSAERQGPPNGIFDLPDDEDDTEPRLAIRLQEKLQSTLNQLLTSGRLCDVSPEYLQRLQRICEPVIERAQAINLQVPPGASDEDTSTWLSKLHTAESGAASACTLIYTVLGAPQNQDLLNLEALQWLPNVLVNLFENCLIPIVEARPDGQNSELFSYASAHHEPLKRLLDVGRKLLDLVARVCVEIKGAGSLVNATEFLAAKLIFVQNAYNDKASALGSQAYERLRKQAMSALARLYAAFPGERRAILDEVLTSLDKLPSNSRSARQYKLAPGKNIQLVSALFMQLVQTSAMQTGMKRSLKSRRGPRKESQASGGSDQSEDSASDMEVDSASTTQEIEKKPLSRLGEMAQSLFHDASSSANQIVMWMIDKASKVTKTGDSPYRNILDLFVEDLTLVLPLPDWPASELLLTALALRMKSLAETDKSASTKNMALESLGVMGSAISQIRASARSSLSAFTGEAESYATTIARDLSDSVKERPHFLLDAHELVSARGPFSIVYSYLSQRGGEGLRTKSAQAFFLVKFGGLIYQASTQPQDKERHFELDSTLESTVSAILQQLSGSVKYNEIANGHTKVTEHEAQLAYMLSILNGRFCRMFLEIATTLSSSIASDQAQVRTRSLKSVVAMLEIDSSLLDWGPALVDMVLKCASDDSSMVRDSALTLIARFIMPRPALQKRAFMVLLKCTDDPNVGVQKRAMAHLKDVYLREGRANVKEAIAVEFLKRTAHQETSVAELAIKILAEIWVDPKLATMSSAAESAHLDVAIEDLKSHIVRCVGNDTARLALLLKEFLAWKLKDSKNIDQIQHLCARIVKKLLDAANSSESGPAELATLVAFVEARPEAVVPADLTSLKSYLKDLAKQDNIPKFKSVVAIFRLVLPQLSSTQAPLLQEVQKDLLKATPKLVQREVIEEVMWCLRSIDGVLHDTIKLARFTLSLVRNVLPSETSRGTAPAPREKMEETKKKQCLRLLGVAGKVFDLEQYREEFRRQFPTYKGGSVAGVIADCIWEHTSRDCPVETRVRALECLGLVCQAWPGQFNKRHIRETFFQVLDGTSFSELDKSDVEKMQITVLEVFQELYGKRAAVKEEAKKGESDGEAQALKNIGGDSKTREDDSAIAIITNTLVDHLLHIIMSETGLKALLAAQTLASIDHQGMTHPKQSTSAFVALETSTEPQVARVARIAHEHLHQQHESVCEREYVNAVFAAFRYQNEVIKNPQGGLVPGYTAKLATAFAIISTSGSKYVKKFISNLISKLNTEYSKLDVAEDEIPEHLLFVLFVTQNLAFFEYKKMDELLHTVLQLELAFGRNGGETAQAIESHLGPAPVKHAETEEADVVTPDPAPLVDPATLRSLTTAACAITLISEARNFLKRQYGLSRDVRVAMQQNKQTKEAGKEPVRVHGITGDKFWHNSNAVLESLNSASAMVARCREFVQLVAVDDEVKIAEEAAMGAMMDVAPDQPPSAQRGRKRKSISGSVGGTPKRARGRPPKNGHARRSASVSSMENGDDEDF</sequence>
<name>A0A178CTW7_9EURO</name>
<dbReference type="EMBL" id="LVCJ01000052">
    <property type="protein sequence ID" value="OAL33288.1"/>
    <property type="molecule type" value="Genomic_DNA"/>
</dbReference>
<keyword evidence="1" id="KW-0131">Cell cycle</keyword>
<feature type="region of interest" description="Disordered" evidence="2">
    <location>
        <begin position="1676"/>
        <end position="1734"/>
    </location>
</feature>
<feature type="region of interest" description="Disordered" evidence="2">
    <location>
        <begin position="226"/>
        <end position="248"/>
    </location>
</feature>
<comment type="similarity">
    <text evidence="1">Belongs to the SCC2/Nipped-B family.</text>
</comment>
<dbReference type="GO" id="GO:0140588">
    <property type="term" value="P:chromatin looping"/>
    <property type="evidence" value="ECO:0007669"/>
    <property type="project" value="InterPro"/>
</dbReference>
<feature type="compositionally biased region" description="Acidic residues" evidence="2">
    <location>
        <begin position="545"/>
        <end position="555"/>
    </location>
</feature>
<dbReference type="PANTHER" id="PTHR21704">
    <property type="entry name" value="NIPPED-B-LIKE PROTEIN DELANGIN SCC2-RELATED"/>
    <property type="match status" value="1"/>
</dbReference>
<evidence type="ECO:0000313" key="5">
    <source>
        <dbReference type="Proteomes" id="UP000185904"/>
    </source>
</evidence>
<protein>
    <recommendedName>
        <fullName evidence="1">Sister chromatid cohesion protein</fullName>
    </recommendedName>
</protein>